<sequence length="715" mass="79171">MTRPPVARRESFEHCEHGVTRPDPYHWMRHSTSDLLENLAAERAFYDSACAHLHSLVSTVKAEMVSRVPDADVSPTWRRSRFSYYTRHLAGSDYGQLVREIHGSETDSIPNPDFEGGSRDENRTPLLSGQVVLDIGSLADDSGYLDLGLTLVSPDEDLLAYSVDTAGDEVFTLRFRDLRTGADLDDVVPRSYYGGAWSADSAWFFYTVHDEAYRPHEVWRHRLGTPVEDDVRVLVEPDERFELTLRQSRSGDVVLILAESRDTGETWAVDAHSPESPARSVGGRRRGVLYRAEHVRDETGPGRLLLVTNDEAPEFRLVDCPVPLDADQDHRTWREVRPEDPAERLERVDAFAGHVVMSLRSGSEHRLRIVPADDLAGPGTVLASRFPAGAVHLARNTAYDASAVTVTDRAHVEPPVWSDVDLASGKVEDRLREGAPGHDPTRYVTERMSFPAPDGTLVPATVIRHRDTRLDGTAPALLYGYGAYEATEEPDWDPALPSILDRGVVYVHTHVRGGGEGGRGWWLDGRLEHKHRTFSDHLAVADGLDGLVDGTRIATRGLSAGGLLQGAVLSQRPGRWRAVVAEVPFVDVVTTMFDAATPLTVTEWDEWGDPRKREEFDWMLAYSPYDNLPPAGGRPDLLVTGAVHDPRVMVREPAKWVAALRASDPEWSPRCLFRCETGAGAHVGPSGRFGHLAYEAEVLAWVLDRLGVHGGPVAR</sequence>
<comment type="caution">
    <text evidence="7">The sequence shown here is derived from an EMBL/GenBank/DDBJ whole genome shotgun (WGS) entry which is preliminary data.</text>
</comment>
<evidence type="ECO:0000259" key="5">
    <source>
        <dbReference type="Pfam" id="PF00326"/>
    </source>
</evidence>
<dbReference type="InterPro" id="IPR051543">
    <property type="entry name" value="Serine_Peptidase_S9A"/>
</dbReference>
<keyword evidence="3" id="KW-0378">Hydrolase</keyword>
<dbReference type="SUPFAM" id="SSF53474">
    <property type="entry name" value="alpha/beta-Hydrolases"/>
    <property type="match status" value="1"/>
</dbReference>
<gene>
    <name evidence="7" type="ORF">GCM10009844_37800</name>
</gene>
<dbReference type="SUPFAM" id="SSF50993">
    <property type="entry name" value="Peptidase/esterase 'gauge' domain"/>
    <property type="match status" value="1"/>
</dbReference>
<dbReference type="Pfam" id="PF00326">
    <property type="entry name" value="Peptidase_S9"/>
    <property type="match status" value="1"/>
</dbReference>
<feature type="domain" description="Peptidase S9 prolyl oligopeptidase catalytic" evidence="5">
    <location>
        <begin position="498"/>
        <end position="707"/>
    </location>
</feature>
<accession>A0ABP5LT64</accession>
<keyword evidence="2" id="KW-0645">Protease</keyword>
<organism evidence="7 8">
    <name type="scientific">Nocardioides koreensis</name>
    <dbReference type="NCBI Taxonomy" id="433651"/>
    <lineage>
        <taxon>Bacteria</taxon>
        <taxon>Bacillati</taxon>
        <taxon>Actinomycetota</taxon>
        <taxon>Actinomycetes</taxon>
        <taxon>Propionibacteriales</taxon>
        <taxon>Nocardioidaceae</taxon>
        <taxon>Nocardioides</taxon>
    </lineage>
</organism>
<evidence type="ECO:0000259" key="6">
    <source>
        <dbReference type="Pfam" id="PF02897"/>
    </source>
</evidence>
<evidence type="ECO:0000313" key="8">
    <source>
        <dbReference type="Proteomes" id="UP001501771"/>
    </source>
</evidence>
<keyword evidence="4" id="KW-0720">Serine protease</keyword>
<dbReference type="Gene3D" id="2.130.10.120">
    <property type="entry name" value="Prolyl oligopeptidase, N-terminal domain"/>
    <property type="match status" value="1"/>
</dbReference>
<dbReference type="RefSeq" id="WP_344156072.1">
    <property type="nucleotide sequence ID" value="NZ_BAAAQR010000014.1"/>
</dbReference>
<protein>
    <submittedName>
        <fullName evidence="7">S9 family peptidase</fullName>
    </submittedName>
</protein>
<comment type="similarity">
    <text evidence="1">Belongs to the peptidase S9A family.</text>
</comment>
<dbReference type="InterPro" id="IPR002470">
    <property type="entry name" value="Peptidase_S9A"/>
</dbReference>
<keyword evidence="8" id="KW-1185">Reference proteome</keyword>
<dbReference type="Proteomes" id="UP001501771">
    <property type="component" value="Unassembled WGS sequence"/>
</dbReference>
<evidence type="ECO:0000313" key="7">
    <source>
        <dbReference type="EMBL" id="GAA2153415.1"/>
    </source>
</evidence>
<dbReference type="Gene3D" id="3.40.50.1820">
    <property type="entry name" value="alpha/beta hydrolase"/>
    <property type="match status" value="1"/>
</dbReference>
<dbReference type="PRINTS" id="PR00862">
    <property type="entry name" value="PROLIGOPTASE"/>
</dbReference>
<dbReference type="InterPro" id="IPR023302">
    <property type="entry name" value="Pept_S9A_N"/>
</dbReference>
<reference evidence="8" key="1">
    <citation type="journal article" date="2019" name="Int. J. Syst. Evol. Microbiol.">
        <title>The Global Catalogue of Microorganisms (GCM) 10K type strain sequencing project: providing services to taxonomists for standard genome sequencing and annotation.</title>
        <authorList>
            <consortium name="The Broad Institute Genomics Platform"/>
            <consortium name="The Broad Institute Genome Sequencing Center for Infectious Disease"/>
            <person name="Wu L."/>
            <person name="Ma J."/>
        </authorList>
    </citation>
    <scope>NUCLEOTIDE SEQUENCE [LARGE SCALE GENOMIC DNA]</scope>
    <source>
        <strain evidence="8">JCM 16022</strain>
    </source>
</reference>
<dbReference type="EMBL" id="BAAAQR010000014">
    <property type="protein sequence ID" value="GAA2153415.1"/>
    <property type="molecule type" value="Genomic_DNA"/>
</dbReference>
<feature type="domain" description="Peptidase S9A N-terminal" evidence="6">
    <location>
        <begin position="4"/>
        <end position="428"/>
    </location>
</feature>
<proteinExistence type="inferred from homology"/>
<evidence type="ECO:0000256" key="2">
    <source>
        <dbReference type="ARBA" id="ARBA00022670"/>
    </source>
</evidence>
<dbReference type="InterPro" id="IPR001375">
    <property type="entry name" value="Peptidase_S9_cat"/>
</dbReference>
<name>A0ABP5LT64_9ACTN</name>
<dbReference type="PANTHER" id="PTHR11757:SF19">
    <property type="entry name" value="PROLYL ENDOPEPTIDASE-LIKE"/>
    <property type="match status" value="1"/>
</dbReference>
<dbReference type="Pfam" id="PF02897">
    <property type="entry name" value="Peptidase_S9_N"/>
    <property type="match status" value="1"/>
</dbReference>
<evidence type="ECO:0000256" key="4">
    <source>
        <dbReference type="ARBA" id="ARBA00022825"/>
    </source>
</evidence>
<evidence type="ECO:0000256" key="1">
    <source>
        <dbReference type="ARBA" id="ARBA00005228"/>
    </source>
</evidence>
<dbReference type="InterPro" id="IPR029058">
    <property type="entry name" value="AB_hydrolase_fold"/>
</dbReference>
<dbReference type="PANTHER" id="PTHR11757">
    <property type="entry name" value="PROTEASE FAMILY S9A OLIGOPEPTIDASE"/>
    <property type="match status" value="1"/>
</dbReference>
<evidence type="ECO:0000256" key="3">
    <source>
        <dbReference type="ARBA" id="ARBA00022801"/>
    </source>
</evidence>